<reference evidence="2" key="1">
    <citation type="submission" date="2021-02" db="EMBL/GenBank/DDBJ databases">
        <authorList>
            <person name="Nowell W R."/>
        </authorList>
    </citation>
    <scope>NUCLEOTIDE SEQUENCE</scope>
</reference>
<dbReference type="EMBL" id="CAJOBB010001517">
    <property type="protein sequence ID" value="CAF3868149.1"/>
    <property type="molecule type" value="Genomic_DNA"/>
</dbReference>
<accession>A0A814CCJ1</accession>
<organism evidence="2 4">
    <name type="scientific">Adineta steineri</name>
    <dbReference type="NCBI Taxonomy" id="433720"/>
    <lineage>
        <taxon>Eukaryota</taxon>
        <taxon>Metazoa</taxon>
        <taxon>Spiralia</taxon>
        <taxon>Gnathifera</taxon>
        <taxon>Rotifera</taxon>
        <taxon>Eurotatoria</taxon>
        <taxon>Bdelloidea</taxon>
        <taxon>Adinetida</taxon>
        <taxon>Adinetidae</taxon>
        <taxon>Adineta</taxon>
    </lineage>
</organism>
<dbReference type="EMBL" id="CAJNOE010000119">
    <property type="protein sequence ID" value="CAF0939668.1"/>
    <property type="molecule type" value="Genomic_DNA"/>
</dbReference>
<gene>
    <name evidence="2" type="ORF">IZO911_LOCUS14359</name>
    <name evidence="3" type="ORF">KXQ929_LOCUS21048</name>
</gene>
<feature type="region of interest" description="Disordered" evidence="1">
    <location>
        <begin position="48"/>
        <end position="74"/>
    </location>
</feature>
<evidence type="ECO:0000313" key="2">
    <source>
        <dbReference type="EMBL" id="CAF0939668.1"/>
    </source>
</evidence>
<dbReference type="Proteomes" id="UP000663860">
    <property type="component" value="Unassembled WGS sequence"/>
</dbReference>
<evidence type="ECO:0000313" key="4">
    <source>
        <dbReference type="Proteomes" id="UP000663860"/>
    </source>
</evidence>
<protein>
    <submittedName>
        <fullName evidence="2">Uncharacterized protein</fullName>
    </submittedName>
</protein>
<evidence type="ECO:0000256" key="1">
    <source>
        <dbReference type="SAM" id="MobiDB-lite"/>
    </source>
</evidence>
<dbReference type="Proteomes" id="UP000663868">
    <property type="component" value="Unassembled WGS sequence"/>
</dbReference>
<comment type="caution">
    <text evidence="2">The sequence shown here is derived from an EMBL/GenBank/DDBJ whole genome shotgun (WGS) entry which is preliminary data.</text>
</comment>
<sequence length="74" mass="9012">MTDRNMQFTRISANSYRPRVIHLQHRQQVLQQPVRLRQPVPQLVRHRQQVSQPVRHQQQVPQPPLRLRQRVLQV</sequence>
<proteinExistence type="predicted"/>
<feature type="compositionally biased region" description="Low complexity" evidence="1">
    <location>
        <begin position="48"/>
        <end position="60"/>
    </location>
</feature>
<evidence type="ECO:0000313" key="3">
    <source>
        <dbReference type="EMBL" id="CAF3868149.1"/>
    </source>
</evidence>
<name>A0A814CCJ1_9BILA</name>
<dbReference type="AlphaFoldDB" id="A0A814CCJ1"/>